<name>A0A2K1Q0V6_9GAMM</name>
<gene>
    <name evidence="1" type="ORF">Lysil_0304</name>
</gene>
<keyword evidence="2" id="KW-1185">Reference proteome</keyword>
<evidence type="ECO:0000313" key="1">
    <source>
        <dbReference type="EMBL" id="PNS08675.1"/>
    </source>
</evidence>
<proteinExistence type="predicted"/>
<protein>
    <submittedName>
        <fullName evidence="1">Uncharacterized protein</fullName>
    </submittedName>
</protein>
<dbReference type="AlphaFoldDB" id="A0A2K1Q0V6"/>
<evidence type="ECO:0000313" key="2">
    <source>
        <dbReference type="Proteomes" id="UP000236220"/>
    </source>
</evidence>
<dbReference type="EMBL" id="NPZB01000001">
    <property type="protein sequence ID" value="PNS08675.1"/>
    <property type="molecule type" value="Genomic_DNA"/>
</dbReference>
<dbReference type="Proteomes" id="UP000236220">
    <property type="component" value="Unassembled WGS sequence"/>
</dbReference>
<organism evidence="1 2">
    <name type="scientific">Solilutibacter silvestris</name>
    <dbReference type="NCBI Taxonomy" id="1645665"/>
    <lineage>
        <taxon>Bacteria</taxon>
        <taxon>Pseudomonadati</taxon>
        <taxon>Pseudomonadota</taxon>
        <taxon>Gammaproteobacteria</taxon>
        <taxon>Lysobacterales</taxon>
        <taxon>Lysobacteraceae</taxon>
        <taxon>Solilutibacter</taxon>
    </lineage>
</organism>
<comment type="caution">
    <text evidence="1">The sequence shown here is derived from an EMBL/GenBank/DDBJ whole genome shotgun (WGS) entry which is preliminary data.</text>
</comment>
<sequence length="292" mass="31250">MGAMSASESHLPGVIALELSPEGAPPRAAIDTASAARLLEHLANDLALLAPGLDKLDLTLAGAHFDVAEALRPGWPLHRRLDELRARAPGQSTRSDARLIAFGADANGDIPPPLQSDPALAGASLRVLPFLVSGDEAAIAAIGDVLETELLDRGMASAATALLAQEAFATRIEHMRYLTVHDLLAMTSMQYGHMGLDPLWPILEAALLAPGEDVMLDAPPEPLLRLHDGEVSITLFSPQEWGRRYAAGEQDHDRLQRHMSQFEARQRQFAAVLEAHGIPVVYDYLPGAALAS</sequence>
<accession>A0A2K1Q0V6</accession>
<reference evidence="1 2" key="1">
    <citation type="submission" date="2017-08" db="EMBL/GenBank/DDBJ databases">
        <title>Lysobacter sylvestris genome.</title>
        <authorList>
            <person name="Zhang D.-C."/>
            <person name="Albuquerque L."/>
            <person name="Franca L."/>
            <person name="Froufe H.J.C."/>
            <person name="Barroso C."/>
            <person name="Egas C."/>
            <person name="Da Costa M."/>
            <person name="Margesin R."/>
        </authorList>
    </citation>
    <scope>NUCLEOTIDE SEQUENCE [LARGE SCALE GENOMIC DNA]</scope>
    <source>
        <strain evidence="1 2">AM20-91</strain>
    </source>
</reference>